<evidence type="ECO:0000256" key="1">
    <source>
        <dbReference type="SAM" id="Phobius"/>
    </source>
</evidence>
<reference evidence="2 3" key="1">
    <citation type="submission" date="2019-08" db="EMBL/GenBank/DDBJ databases">
        <title>Whole genome of Aphis craccivora.</title>
        <authorList>
            <person name="Voronova N.V."/>
            <person name="Shulinski R.S."/>
            <person name="Bandarenka Y.V."/>
            <person name="Zhorov D.G."/>
            <person name="Warner D."/>
        </authorList>
    </citation>
    <scope>NUCLEOTIDE SEQUENCE [LARGE SCALE GENOMIC DNA]</scope>
    <source>
        <strain evidence="2">180601</strain>
        <tissue evidence="2">Whole Body</tissue>
    </source>
</reference>
<keyword evidence="1" id="KW-0472">Membrane</keyword>
<keyword evidence="1" id="KW-0812">Transmembrane</keyword>
<evidence type="ECO:0000313" key="3">
    <source>
        <dbReference type="Proteomes" id="UP000478052"/>
    </source>
</evidence>
<dbReference type="EMBL" id="VUJU01010711">
    <property type="protein sequence ID" value="KAF0713330.1"/>
    <property type="molecule type" value="Genomic_DNA"/>
</dbReference>
<feature type="transmembrane region" description="Helical" evidence="1">
    <location>
        <begin position="54"/>
        <end position="75"/>
    </location>
</feature>
<comment type="caution">
    <text evidence="2">The sequence shown here is derived from an EMBL/GenBank/DDBJ whole genome shotgun (WGS) entry which is preliminary data.</text>
</comment>
<keyword evidence="2" id="KW-0808">Transferase</keyword>
<dbReference type="Proteomes" id="UP000478052">
    <property type="component" value="Unassembled WGS sequence"/>
</dbReference>
<gene>
    <name evidence="2" type="ORF">FWK35_00021679</name>
</gene>
<proteinExistence type="predicted"/>
<organism evidence="2 3">
    <name type="scientific">Aphis craccivora</name>
    <name type="common">Cowpea aphid</name>
    <dbReference type="NCBI Taxonomy" id="307492"/>
    <lineage>
        <taxon>Eukaryota</taxon>
        <taxon>Metazoa</taxon>
        <taxon>Ecdysozoa</taxon>
        <taxon>Arthropoda</taxon>
        <taxon>Hexapoda</taxon>
        <taxon>Insecta</taxon>
        <taxon>Pterygota</taxon>
        <taxon>Neoptera</taxon>
        <taxon>Paraneoptera</taxon>
        <taxon>Hemiptera</taxon>
        <taxon>Sternorrhyncha</taxon>
        <taxon>Aphidomorpha</taxon>
        <taxon>Aphidoidea</taxon>
        <taxon>Aphididae</taxon>
        <taxon>Aphidini</taxon>
        <taxon>Aphis</taxon>
        <taxon>Aphis</taxon>
    </lineage>
</organism>
<keyword evidence="1" id="KW-1133">Transmembrane helix</keyword>
<dbReference type="InterPro" id="IPR011990">
    <property type="entry name" value="TPR-like_helical_dom_sf"/>
</dbReference>
<accession>A0A6G0VZ53</accession>
<keyword evidence="3" id="KW-1185">Reference proteome</keyword>
<keyword evidence="2" id="KW-0328">Glycosyltransferase</keyword>
<name>A0A6G0VZ53_APHCR</name>
<evidence type="ECO:0000313" key="2">
    <source>
        <dbReference type="EMBL" id="KAF0713330.1"/>
    </source>
</evidence>
<dbReference type="SUPFAM" id="SSF48452">
    <property type="entry name" value="TPR-like"/>
    <property type="match status" value="1"/>
</dbReference>
<dbReference type="AlphaFoldDB" id="A0A6G0VZ53"/>
<sequence length="100" mass="11866">MSLDNLYLNKFDIENARKAFITALYLTPENVYNHWEIGLAMHNLGQYDLSLIRYLQWCIGGYTGVYGVYPIRYLYPWRIAYYKLMIRGYTAVSTVYPMTK</sequence>
<dbReference type="GO" id="GO:0016757">
    <property type="term" value="F:glycosyltransferase activity"/>
    <property type="evidence" value="ECO:0007669"/>
    <property type="project" value="UniProtKB-KW"/>
</dbReference>
<protein>
    <submittedName>
        <fullName evidence="2">UDP-N-acetylglucosamine--peptide N-acetylglucosaminyltransferase 110 kDa subunit-like isoform X2</fullName>
    </submittedName>
</protein>